<dbReference type="KEGG" id="smr:Smar_0573"/>
<keyword evidence="3" id="KW-1185">Reference proteome</keyword>
<evidence type="ECO:0007829" key="4">
    <source>
        <dbReference type="PDB" id="6N0S"/>
    </source>
</evidence>
<reference evidence="2 3" key="2">
    <citation type="journal article" date="2009" name="Stand. Genomic Sci.">
        <title>Complete genome sequence of Staphylothermus marinus Stetter and Fiala 1986 type strain F1.</title>
        <authorList>
            <person name="Anderson I.J."/>
            <person name="Sun H."/>
            <person name="Lapidus A."/>
            <person name="Copeland A."/>
            <person name="Glavina Del Rio T."/>
            <person name="Tice H."/>
            <person name="Dalin E."/>
            <person name="Lucas S."/>
            <person name="Barry K."/>
            <person name="Land M."/>
            <person name="Richardson P."/>
            <person name="Huber H."/>
            <person name="Kyrpides N.C."/>
        </authorList>
    </citation>
    <scope>NUCLEOTIDE SEQUENCE [LARGE SCALE GENOMIC DNA]</scope>
    <source>
        <strain evidence="3">ATCC 43588 / DSM 3639 / JCM 9404 / F1</strain>
    </source>
</reference>
<organism evidence="2 3">
    <name type="scientific">Staphylothermus marinus (strain ATCC 43588 / DSM 3639 / JCM 9404 / F1)</name>
    <dbReference type="NCBI Taxonomy" id="399550"/>
    <lineage>
        <taxon>Archaea</taxon>
        <taxon>Thermoproteota</taxon>
        <taxon>Thermoprotei</taxon>
        <taxon>Desulfurococcales</taxon>
        <taxon>Desulfurococcaceae</taxon>
        <taxon>Staphylothermus</taxon>
    </lineage>
</organism>
<dbReference type="InterPro" id="IPR052934">
    <property type="entry name" value="Methyl-DNA_Rec/Restrict_Enz"/>
</dbReference>
<name>A3DM20_STAMF</name>
<dbReference type="SMR" id="A3DM20"/>
<dbReference type="PANTHER" id="PTHR37291">
    <property type="entry name" value="5-METHYLCYTOSINE-SPECIFIC RESTRICTION ENZYME B"/>
    <property type="match status" value="1"/>
</dbReference>
<dbReference type="STRING" id="399550.Smar_0573"/>
<protein>
    <submittedName>
        <fullName evidence="2">ATPase associated with various cellular activities, AAA_5</fullName>
    </submittedName>
</protein>
<evidence type="ECO:0000313" key="2">
    <source>
        <dbReference type="EMBL" id="ABN69680.1"/>
    </source>
</evidence>
<dbReference type="Gene3D" id="3.40.50.300">
    <property type="entry name" value="P-loop containing nucleotide triphosphate hydrolases"/>
    <property type="match status" value="1"/>
</dbReference>
<dbReference type="InterPro" id="IPR003593">
    <property type="entry name" value="AAA+_ATPase"/>
</dbReference>
<dbReference type="GO" id="GO:0016887">
    <property type="term" value="F:ATP hydrolysis activity"/>
    <property type="evidence" value="ECO:0007669"/>
    <property type="project" value="InterPro"/>
</dbReference>
<dbReference type="InterPro" id="IPR011704">
    <property type="entry name" value="ATPase_dyneun-rel_AAA"/>
</dbReference>
<dbReference type="CDD" id="cd21132">
    <property type="entry name" value="EVE-like"/>
    <property type="match status" value="1"/>
</dbReference>
<evidence type="ECO:0000313" key="3">
    <source>
        <dbReference type="Proteomes" id="UP000000254"/>
    </source>
</evidence>
<dbReference type="SMART" id="SM00382">
    <property type="entry name" value="AAA"/>
    <property type="match status" value="1"/>
</dbReference>
<dbReference type="Proteomes" id="UP000000254">
    <property type="component" value="Chromosome"/>
</dbReference>
<dbReference type="RefSeq" id="WP_011838871.1">
    <property type="nucleotide sequence ID" value="NC_009033.1"/>
</dbReference>
<dbReference type="PANTHER" id="PTHR37291:SF1">
    <property type="entry name" value="TYPE IV METHYL-DIRECTED RESTRICTION ENZYME ECOKMCRB SUBUNIT"/>
    <property type="match status" value="1"/>
</dbReference>
<dbReference type="eggNOG" id="arCOG03779">
    <property type="taxonomic scope" value="Archaea"/>
</dbReference>
<dbReference type="PDBsum" id="6N0S"/>
<keyword evidence="4" id="KW-0002">3D-structure</keyword>
<dbReference type="HOGENOM" id="CLU_504015_0_0_2"/>
<evidence type="ECO:0000259" key="1">
    <source>
        <dbReference type="SMART" id="SM00382"/>
    </source>
</evidence>
<dbReference type="GO" id="GO:0005524">
    <property type="term" value="F:ATP binding"/>
    <property type="evidence" value="ECO:0007669"/>
    <property type="project" value="InterPro"/>
</dbReference>
<reference evidence="4" key="3">
    <citation type="journal article" date="2020" name="J. Struct. Biol.">
        <title>The N-terminal domain of Staphylothermus marinus McrB shares structural homology with PUA-like RNA binding proteins.</title>
        <authorList>
            <person name="Hosford C.J."/>
            <person name="Adams M.C."/>
            <person name="Niu Y."/>
            <person name="Chappie J.S."/>
        </authorList>
    </citation>
    <scope>X-RAY CRYSTALLOGRAPHY (1.92 ANGSTROMS) OF 3-180</scope>
</reference>
<dbReference type="SUPFAM" id="SSF52540">
    <property type="entry name" value="P-loop containing nucleoside triphosphate hydrolases"/>
    <property type="match status" value="2"/>
</dbReference>
<proteinExistence type="evidence at protein level"/>
<dbReference type="InterPro" id="IPR027417">
    <property type="entry name" value="P-loop_NTPase"/>
</dbReference>
<gene>
    <name evidence="2" type="ordered locus">Smar_0573</name>
</gene>
<dbReference type="Pfam" id="PF07728">
    <property type="entry name" value="AAA_5"/>
    <property type="match status" value="1"/>
</dbReference>
<accession>A3DM20</accession>
<sequence>MNNKILGFSKYWVEINNWILPTLDHIGLTLWGMIKKHASEYRGIRYSLEKFGELKIIHYIGSRASHDLGKTFIGESVLSKENNKIVKEYSWPEIKKVLRKIFLDNGISSDTIDQYFIAIRRIIRPSRSDRFFLFRLAEYRKYENPVKYDQVRDIISHITWTGRYLVPIRPEDYEAIHSRGLEKTKPRQQPSRPSLIDYREFREYVLRNNGFYADSILNSIVSGYNKGKHLLLVGPPGTGKSYLTELLADYLNYELVSSTASSTWTRYDFIGGPIISSKGFKWRSGVFLLALAKHIEYMNESSGNTKFRGVLLLIDELNRCEADKVLAEFFTIYPGVDPSQWRLPQTLIDEIKSYDDKDEAAEIILKYIRANNSLPWGFRVIATINTWDITHLYTLGYALLRRFHIIRVFPQKISDSEEEVLKRIVFNKARKVLKEISNVDNQRLSEVAEELTKIYKIFINNNFPLGIAYIIESVIDAYNLITMNISKDIKNAVDEALSRSLASILDPEISKIMIPKKYIDALVNIKKVGKLDDYRGLVEMVDSIVSKF</sequence>
<dbReference type="PDB" id="6N0S">
    <property type="method" value="X-ray"/>
    <property type="resolution" value="1.92 A"/>
    <property type="chains" value="A=3-180"/>
</dbReference>
<dbReference type="REBASE" id="26748">
    <property type="entry name" value="SmaF1McrBP"/>
</dbReference>
<feature type="domain" description="AAA+ ATPase" evidence="1">
    <location>
        <begin position="226"/>
        <end position="411"/>
    </location>
</feature>
<dbReference type="AlphaFoldDB" id="A3DM20"/>
<reference evidence="3" key="1">
    <citation type="journal article" date="2009" name="BMC Genomics">
        <title>The complete genome sequence of Staphylothermus marinus reveals differences in sulfur metabolism among heterotrophic Crenarchaeota.</title>
        <authorList>
            <person name="Anderson I.J."/>
            <person name="Dharmarajan L."/>
            <person name="Rodriguez J."/>
            <person name="Hooper S."/>
            <person name="Porat I."/>
            <person name="Ulrich L.E."/>
            <person name="Elkins J.G."/>
            <person name="Mavromatis K."/>
            <person name="Sun H."/>
            <person name="Land M."/>
            <person name="Lapidus A."/>
            <person name="Lucas S."/>
            <person name="Barry K."/>
            <person name="Huber H."/>
            <person name="Zhulin I.B."/>
            <person name="Whitman W.B."/>
            <person name="Mukhopadhyay B."/>
            <person name="Woese C."/>
            <person name="Bristow J."/>
            <person name="Kyrpides N."/>
        </authorList>
    </citation>
    <scope>NUCLEOTIDE SEQUENCE [LARGE SCALE GENOMIC DNA]</scope>
    <source>
        <strain evidence="3">ATCC 43588 / DSM 3639 / JCM 9404 / F1</strain>
    </source>
</reference>
<dbReference type="GeneID" id="4907560"/>
<dbReference type="EMBL" id="CP000575">
    <property type="protein sequence ID" value="ABN69680.1"/>
    <property type="molecule type" value="Genomic_DNA"/>
</dbReference>